<dbReference type="SUPFAM" id="SSF51161">
    <property type="entry name" value="Trimeric LpxA-like enzymes"/>
    <property type="match status" value="1"/>
</dbReference>
<dbReference type="PROSITE" id="PS00101">
    <property type="entry name" value="HEXAPEP_TRANSFERASES"/>
    <property type="match status" value="1"/>
</dbReference>
<evidence type="ECO:0000256" key="3">
    <source>
        <dbReference type="ARBA" id="ARBA00022737"/>
    </source>
</evidence>
<protein>
    <submittedName>
        <fullName evidence="5">CatB-related O-acetyltransferase</fullName>
    </submittedName>
</protein>
<dbReference type="InterPro" id="IPR018357">
    <property type="entry name" value="Hexapep_transf_CS"/>
</dbReference>
<gene>
    <name evidence="5" type="ORF">G8O29_12080</name>
</gene>
<proteinExistence type="inferred from homology"/>
<comment type="similarity">
    <text evidence="1">Belongs to the transferase hexapeptide repeat family.</text>
</comment>
<keyword evidence="6" id="KW-1185">Reference proteome</keyword>
<dbReference type="Proteomes" id="UP001515660">
    <property type="component" value="Unassembled WGS sequence"/>
</dbReference>
<comment type="caution">
    <text evidence="5">The sequence shown here is derived from an EMBL/GenBank/DDBJ whole genome shotgun (WGS) entry which is preliminary data.</text>
</comment>
<sequence length="222" mass="24325">MRRWKKVLTRKDRPWLSGLAEEGWSGKVGASVVEIGRFSYGVEHSAIRQWGEGAALRVGAFCSVAYGLTVFLGGNHRVDWGTTYPFGHVFVGAFGGRDIVGHPQTNGDVVIGNDVWIGMNVTIMSGVTIGDGAVIAANSTVGKSVGPYEIWGGNPARLIRPRFQEAISRRLHALRWWDCSQATIRELVPLLSMPPDDAILDRMEEIVASDPSRRRDQKNGPV</sequence>
<dbReference type="CDD" id="cd03349">
    <property type="entry name" value="LbH_XAT"/>
    <property type="match status" value="1"/>
</dbReference>
<dbReference type="Gene3D" id="2.160.10.10">
    <property type="entry name" value="Hexapeptide repeat proteins"/>
    <property type="match status" value="1"/>
</dbReference>
<dbReference type="InterPro" id="IPR001451">
    <property type="entry name" value="Hexapep"/>
</dbReference>
<evidence type="ECO:0000256" key="4">
    <source>
        <dbReference type="ARBA" id="ARBA00023315"/>
    </source>
</evidence>
<organism evidence="5 6">
    <name type="scientific">Rhodobacter calidifons</name>
    <dbReference type="NCBI Taxonomy" id="2715277"/>
    <lineage>
        <taxon>Bacteria</taxon>
        <taxon>Pseudomonadati</taxon>
        <taxon>Pseudomonadota</taxon>
        <taxon>Alphaproteobacteria</taxon>
        <taxon>Rhodobacterales</taxon>
        <taxon>Rhodobacter group</taxon>
        <taxon>Rhodobacter</taxon>
    </lineage>
</organism>
<evidence type="ECO:0000256" key="2">
    <source>
        <dbReference type="ARBA" id="ARBA00022679"/>
    </source>
</evidence>
<evidence type="ECO:0000313" key="5">
    <source>
        <dbReference type="EMBL" id="NHB77477.1"/>
    </source>
</evidence>
<evidence type="ECO:0000313" key="6">
    <source>
        <dbReference type="Proteomes" id="UP001515660"/>
    </source>
</evidence>
<keyword evidence="3" id="KW-0677">Repeat</keyword>
<dbReference type="InterPro" id="IPR050179">
    <property type="entry name" value="Trans_hexapeptide_repeat"/>
</dbReference>
<dbReference type="InterPro" id="IPR011004">
    <property type="entry name" value="Trimer_LpxA-like_sf"/>
</dbReference>
<dbReference type="PANTHER" id="PTHR43300:SF11">
    <property type="entry name" value="ACETYLTRANSFERASE RV3034C-RELATED"/>
    <property type="match status" value="1"/>
</dbReference>
<reference evidence="5 6" key="1">
    <citation type="journal article" date="2022" name="Microorganisms">
        <title>Genome Sequence and Characterization of a Xanthorhodopsin-Containing, Aerobic Anoxygenic Phototrophic Rhodobacter Species, Isolated from Mesophilic Conditions at Yellowstone National Park.</title>
        <authorList>
            <person name="Kyndt J.A."/>
            <person name="Robertson S."/>
            <person name="Shoffstall I.B."/>
            <person name="Ramaley R.F."/>
            <person name="Meyer T.E."/>
        </authorList>
    </citation>
    <scope>NUCLEOTIDE SEQUENCE [LARGE SCALE GENOMIC DNA]</scope>
    <source>
        <strain evidence="5 6">M37P</strain>
    </source>
</reference>
<dbReference type="Pfam" id="PF00132">
    <property type="entry name" value="Hexapep"/>
    <property type="match status" value="1"/>
</dbReference>
<accession>A0ABX0G866</accession>
<keyword evidence="4" id="KW-0012">Acyltransferase</keyword>
<name>A0ABX0G866_9RHOB</name>
<keyword evidence="2" id="KW-0808">Transferase</keyword>
<dbReference type="EMBL" id="JAANHS010000008">
    <property type="protein sequence ID" value="NHB77477.1"/>
    <property type="molecule type" value="Genomic_DNA"/>
</dbReference>
<evidence type="ECO:0000256" key="1">
    <source>
        <dbReference type="ARBA" id="ARBA00007274"/>
    </source>
</evidence>
<dbReference type="PANTHER" id="PTHR43300">
    <property type="entry name" value="ACETYLTRANSFERASE"/>
    <property type="match status" value="1"/>
</dbReference>